<proteinExistence type="predicted"/>
<dbReference type="InterPro" id="IPR008988">
    <property type="entry name" value="Transcriptional_repressor_C"/>
</dbReference>
<dbReference type="Pfam" id="PF04023">
    <property type="entry name" value="FeoA"/>
    <property type="match status" value="1"/>
</dbReference>
<evidence type="ECO:0000256" key="1">
    <source>
        <dbReference type="ARBA" id="ARBA00023004"/>
    </source>
</evidence>
<dbReference type="Proteomes" id="UP000315753">
    <property type="component" value="Unassembled WGS sequence"/>
</dbReference>
<dbReference type="PANTHER" id="PTHR42954">
    <property type="entry name" value="FE(2+) TRANSPORT PROTEIN A"/>
    <property type="match status" value="1"/>
</dbReference>
<dbReference type="InterPro" id="IPR007167">
    <property type="entry name" value="Fe-transptr_FeoA-like"/>
</dbReference>
<dbReference type="Gene3D" id="2.30.30.90">
    <property type="match status" value="1"/>
</dbReference>
<accession>A0A540V4V5</accession>
<protein>
    <submittedName>
        <fullName evidence="3">Ferrous iron transport protein A</fullName>
    </submittedName>
</protein>
<comment type="caution">
    <text evidence="3">The sequence shown here is derived from an EMBL/GenBank/DDBJ whole genome shotgun (WGS) entry which is preliminary data.</text>
</comment>
<evidence type="ECO:0000259" key="2">
    <source>
        <dbReference type="SMART" id="SM00899"/>
    </source>
</evidence>
<keyword evidence="1" id="KW-0408">Iron</keyword>
<evidence type="ECO:0000313" key="4">
    <source>
        <dbReference type="Proteomes" id="UP000315753"/>
    </source>
</evidence>
<keyword evidence="4" id="KW-1185">Reference proteome</keyword>
<reference evidence="3 4" key="1">
    <citation type="submission" date="2019-06" db="EMBL/GenBank/DDBJ databases">
        <title>Genome sequence of Ureibacillus terrenus.</title>
        <authorList>
            <person name="Maclea K.S."/>
            <person name="Simoes M."/>
        </authorList>
    </citation>
    <scope>NUCLEOTIDE SEQUENCE [LARGE SCALE GENOMIC DNA]</scope>
    <source>
        <strain evidence="3 4">ATCC BAA-384</strain>
    </source>
</reference>
<dbReference type="GO" id="GO:0046914">
    <property type="term" value="F:transition metal ion binding"/>
    <property type="evidence" value="ECO:0007669"/>
    <property type="project" value="InterPro"/>
</dbReference>
<name>A0A540V4V5_9BACL</name>
<feature type="domain" description="Ferrous iron transporter FeoA-like" evidence="2">
    <location>
        <begin position="1"/>
        <end position="74"/>
    </location>
</feature>
<evidence type="ECO:0000313" key="3">
    <source>
        <dbReference type="EMBL" id="TQE91781.1"/>
    </source>
</evidence>
<dbReference type="SMART" id="SM00899">
    <property type="entry name" value="FeoA"/>
    <property type="match status" value="1"/>
</dbReference>
<dbReference type="SUPFAM" id="SSF50037">
    <property type="entry name" value="C-terminal domain of transcriptional repressors"/>
    <property type="match status" value="1"/>
</dbReference>
<dbReference type="InterPro" id="IPR052713">
    <property type="entry name" value="FeoA"/>
</dbReference>
<dbReference type="RefSeq" id="WP_141601340.1">
    <property type="nucleotide sequence ID" value="NZ_JARMSB010000014.1"/>
</dbReference>
<gene>
    <name evidence="3" type="ORF">FKZ59_03405</name>
</gene>
<dbReference type="InterPro" id="IPR038157">
    <property type="entry name" value="FeoA_core_dom"/>
</dbReference>
<organism evidence="3 4">
    <name type="scientific">Ureibacillus terrenus</name>
    <dbReference type="NCBI Taxonomy" id="118246"/>
    <lineage>
        <taxon>Bacteria</taxon>
        <taxon>Bacillati</taxon>
        <taxon>Bacillota</taxon>
        <taxon>Bacilli</taxon>
        <taxon>Bacillales</taxon>
        <taxon>Caryophanaceae</taxon>
        <taxon>Ureibacillus</taxon>
    </lineage>
</organism>
<dbReference type="OrthoDB" id="9811076at2"/>
<dbReference type="AlphaFoldDB" id="A0A540V4V5"/>
<dbReference type="EMBL" id="VIGD01000003">
    <property type="protein sequence ID" value="TQE91781.1"/>
    <property type="molecule type" value="Genomic_DNA"/>
</dbReference>
<sequence>MKLTEGQLGETYRIQNLSNLHEIVQKRLLDLGVIEGVEISCIHKMPFGGPYILEVCGQQISLRKKDVECIEVEEA</sequence>
<dbReference type="PANTHER" id="PTHR42954:SF1">
    <property type="entry name" value="FERROUS IRON TRANSPORTER FEOA DOMAIN-CONTAINING PROTEIN"/>
    <property type="match status" value="1"/>
</dbReference>